<proteinExistence type="predicted"/>
<feature type="transmembrane region" description="Helical" evidence="1">
    <location>
        <begin position="16"/>
        <end position="35"/>
    </location>
</feature>
<dbReference type="AlphaFoldDB" id="A0A919NGM1"/>
<reference evidence="2" key="1">
    <citation type="submission" date="2021-01" db="EMBL/GenBank/DDBJ databases">
        <title>Whole genome shotgun sequence of Actinoplanes tereljensis NBRC 105297.</title>
        <authorList>
            <person name="Komaki H."/>
            <person name="Tamura T."/>
        </authorList>
    </citation>
    <scope>NUCLEOTIDE SEQUENCE</scope>
    <source>
        <strain evidence="2">NBRC 105297</strain>
    </source>
</reference>
<evidence type="ECO:0000256" key="1">
    <source>
        <dbReference type="SAM" id="Phobius"/>
    </source>
</evidence>
<organism evidence="2 3">
    <name type="scientific">Paractinoplanes tereljensis</name>
    <dbReference type="NCBI Taxonomy" id="571912"/>
    <lineage>
        <taxon>Bacteria</taxon>
        <taxon>Bacillati</taxon>
        <taxon>Actinomycetota</taxon>
        <taxon>Actinomycetes</taxon>
        <taxon>Micromonosporales</taxon>
        <taxon>Micromonosporaceae</taxon>
        <taxon>Paractinoplanes</taxon>
    </lineage>
</organism>
<sequence length="58" mass="6576">MWHHCHCRPWAGKRKLYVMAIGIALFFLVITLASITGRTADTRDSADWKPTNDGSRTT</sequence>
<evidence type="ECO:0000313" key="3">
    <source>
        <dbReference type="Proteomes" id="UP000623608"/>
    </source>
</evidence>
<keyword evidence="1" id="KW-1133">Transmembrane helix</keyword>
<dbReference type="Proteomes" id="UP000623608">
    <property type="component" value="Unassembled WGS sequence"/>
</dbReference>
<keyword evidence="3" id="KW-1185">Reference proteome</keyword>
<evidence type="ECO:0000313" key="2">
    <source>
        <dbReference type="EMBL" id="GIF18235.1"/>
    </source>
</evidence>
<accession>A0A919NGM1</accession>
<comment type="caution">
    <text evidence="2">The sequence shown here is derived from an EMBL/GenBank/DDBJ whole genome shotgun (WGS) entry which is preliminary data.</text>
</comment>
<gene>
    <name evidence="2" type="ORF">Ate02nite_09650</name>
</gene>
<keyword evidence="1" id="KW-0472">Membrane</keyword>
<name>A0A919NGM1_9ACTN</name>
<dbReference type="EMBL" id="BOMY01000006">
    <property type="protein sequence ID" value="GIF18235.1"/>
    <property type="molecule type" value="Genomic_DNA"/>
</dbReference>
<protein>
    <submittedName>
        <fullName evidence="2">Uncharacterized protein</fullName>
    </submittedName>
</protein>
<keyword evidence="1" id="KW-0812">Transmembrane</keyword>